<evidence type="ECO:0000313" key="2">
    <source>
        <dbReference type="WBParaSite" id="ES5_v2.g25404.t1"/>
    </source>
</evidence>
<organism evidence="1 2">
    <name type="scientific">Panagrolaimus sp. ES5</name>
    <dbReference type="NCBI Taxonomy" id="591445"/>
    <lineage>
        <taxon>Eukaryota</taxon>
        <taxon>Metazoa</taxon>
        <taxon>Ecdysozoa</taxon>
        <taxon>Nematoda</taxon>
        <taxon>Chromadorea</taxon>
        <taxon>Rhabditida</taxon>
        <taxon>Tylenchina</taxon>
        <taxon>Panagrolaimomorpha</taxon>
        <taxon>Panagrolaimoidea</taxon>
        <taxon>Panagrolaimidae</taxon>
        <taxon>Panagrolaimus</taxon>
    </lineage>
</organism>
<evidence type="ECO:0000313" key="1">
    <source>
        <dbReference type="Proteomes" id="UP000887579"/>
    </source>
</evidence>
<sequence length="141" mass="16291">MNKYEEKIHENLELFIDILSNLPLTDSDKFLAEKKFSEIIENGDISNVDNLFETIIKMISKDINCVEDITSKSINNDQSNNEKEPSKINNIATNDYDINININLNIRLQMPLIVDLKASLEMLNTFFQTIKDAYQVYQKGL</sequence>
<dbReference type="WBParaSite" id="ES5_v2.g25404.t1">
    <property type="protein sequence ID" value="ES5_v2.g25404.t1"/>
    <property type="gene ID" value="ES5_v2.g25404"/>
</dbReference>
<dbReference type="Proteomes" id="UP000887579">
    <property type="component" value="Unplaced"/>
</dbReference>
<accession>A0AC34G716</accession>
<protein>
    <submittedName>
        <fullName evidence="2">Uncharacterized protein</fullName>
    </submittedName>
</protein>
<reference evidence="2" key="1">
    <citation type="submission" date="2022-11" db="UniProtKB">
        <authorList>
            <consortium name="WormBaseParasite"/>
        </authorList>
    </citation>
    <scope>IDENTIFICATION</scope>
</reference>
<proteinExistence type="predicted"/>
<name>A0AC34G716_9BILA</name>